<evidence type="ECO:0000313" key="5">
    <source>
        <dbReference type="Proteomes" id="UP001642464"/>
    </source>
</evidence>
<evidence type="ECO:0000313" key="4">
    <source>
        <dbReference type="EMBL" id="CAK9067220.1"/>
    </source>
</evidence>
<reference evidence="4 5" key="1">
    <citation type="submission" date="2024-02" db="EMBL/GenBank/DDBJ databases">
        <authorList>
            <person name="Chen Y."/>
            <person name="Shah S."/>
            <person name="Dougan E. K."/>
            <person name="Thang M."/>
            <person name="Chan C."/>
        </authorList>
    </citation>
    <scope>NUCLEOTIDE SEQUENCE [LARGE SCALE GENOMIC DNA]</scope>
</reference>
<feature type="coiled-coil region" evidence="1">
    <location>
        <begin position="199"/>
        <end position="304"/>
    </location>
</feature>
<dbReference type="EMBL" id="CAXAMM010030913">
    <property type="protein sequence ID" value="CAK9067220.1"/>
    <property type="molecule type" value="Genomic_DNA"/>
</dbReference>
<feature type="signal peptide" evidence="3">
    <location>
        <begin position="1"/>
        <end position="19"/>
    </location>
</feature>
<sequence length="584" mass="64261">MGHLRVLLFVLAPAILAAAKVWTFGDQSLHGIRLRDLGKEGLQAKEMALKEEIGRLEVNLDKSRKENAASIKKLKMQLNKTAQQFPDPPPLQSKDEEKLKKQIGMTEARLAEAYQQILAHSDVAQQARNELEFMASQAATCCEGTEKAKETKVSLLETRGHPRHLSEEEIAAMVNDLTGLTSDAVHQVNAAPEGIGVREEDAALVIEGLVRKVEELERRRAELQGQQQGDAERFEKVKAALLEKIETSSQKLQTAKIQAARDKEASQERQRTLAQQQTYASNLLTQQEAKLKLLKNHIEDYAARIKELFSLMKKCKCLAEGDSVWIPPSEVSTTTTTATSTTTTTSTSTPVSQVGLVRERKVKEVLANRSVELPEAEAGVTVYNSWDVDMEREKMKDANIKIYQALASDLTVQRGCNFTALLNRPAKARQIWCHPGPFWGIAQETSSDLIGQGMVHDMIVLPPSGSGEKEFMLLRFEIPSAGEYTLDLFGTQGIEGACANAFLFINGEERIASKHDADCLLPTTTNGRNIVHNLGQLAAGDLLYFAVAPGNDVAKDGVKVRFRITGAKQVRAVTSTTSMVATAF</sequence>
<keyword evidence="5" id="KW-1185">Reference proteome</keyword>
<organism evidence="4 5">
    <name type="scientific">Durusdinium trenchii</name>
    <dbReference type="NCBI Taxonomy" id="1381693"/>
    <lineage>
        <taxon>Eukaryota</taxon>
        <taxon>Sar</taxon>
        <taxon>Alveolata</taxon>
        <taxon>Dinophyceae</taxon>
        <taxon>Suessiales</taxon>
        <taxon>Symbiodiniaceae</taxon>
        <taxon>Durusdinium</taxon>
    </lineage>
</organism>
<evidence type="ECO:0000256" key="1">
    <source>
        <dbReference type="SAM" id="Coils"/>
    </source>
</evidence>
<evidence type="ECO:0000256" key="3">
    <source>
        <dbReference type="SAM" id="SignalP"/>
    </source>
</evidence>
<feature type="region of interest" description="Disordered" evidence="2">
    <location>
        <begin position="330"/>
        <end position="353"/>
    </location>
</feature>
<feature type="compositionally biased region" description="Low complexity" evidence="2">
    <location>
        <begin position="332"/>
        <end position="349"/>
    </location>
</feature>
<feature type="coiled-coil region" evidence="1">
    <location>
        <begin position="39"/>
        <end position="66"/>
    </location>
</feature>
<name>A0ABP0NXQ2_9DINO</name>
<keyword evidence="1" id="KW-0175">Coiled coil</keyword>
<comment type="caution">
    <text evidence="4">The sequence shown here is derived from an EMBL/GenBank/DDBJ whole genome shotgun (WGS) entry which is preliminary data.</text>
</comment>
<protein>
    <submittedName>
        <fullName evidence="4">Uncharacterized protein</fullName>
    </submittedName>
</protein>
<feature type="chain" id="PRO_5046689823" evidence="3">
    <location>
        <begin position="20"/>
        <end position="584"/>
    </location>
</feature>
<keyword evidence="3" id="KW-0732">Signal</keyword>
<gene>
    <name evidence="4" type="ORF">SCF082_LOCUS34065</name>
</gene>
<dbReference type="Proteomes" id="UP001642464">
    <property type="component" value="Unassembled WGS sequence"/>
</dbReference>
<proteinExistence type="predicted"/>
<evidence type="ECO:0000256" key="2">
    <source>
        <dbReference type="SAM" id="MobiDB-lite"/>
    </source>
</evidence>
<accession>A0ABP0NXQ2</accession>